<dbReference type="GeneTree" id="ENSGT01010000227561"/>
<keyword evidence="1" id="KW-0175">Coiled coil</keyword>
<accession>A0A667YB98</accession>
<evidence type="ECO:0000313" key="4">
    <source>
        <dbReference type="Ensembl" id="ENSMMDP00005027470.1"/>
    </source>
</evidence>
<reference evidence="4" key="1">
    <citation type="submission" date="2019-06" db="EMBL/GenBank/DDBJ databases">
        <authorList>
            <consortium name="Wellcome Sanger Institute Data Sharing"/>
        </authorList>
    </citation>
    <scope>NUCLEOTIDE SEQUENCE [LARGE SCALE GENOMIC DNA]</scope>
</reference>
<evidence type="ECO:0000259" key="3">
    <source>
        <dbReference type="PROSITE" id="PS50090"/>
    </source>
</evidence>
<dbReference type="InParanoid" id="A0A667YB98"/>
<dbReference type="GO" id="GO:0005634">
    <property type="term" value="C:nucleus"/>
    <property type="evidence" value="ECO:0007669"/>
    <property type="project" value="TreeGrafter"/>
</dbReference>
<proteinExistence type="predicted"/>
<sequence>MEEESSRRPNFSQEETDVLVREVQARSTRIYGTASRALRADDAKAAWEKVASVVNSCCPDTLRTVAQCKKRFNDVRRRAKHKLSEHRRQTGATGGGPSTSVPLTLAEDIASSTLSSVSIVGFGGIEVGTGKTNLFPYQQRYLVTCLNPLQQMNCVHRSQTPRATRMNSEPPPFLDIQTDGFEMLERELGSLTSRVQGLEAQLQAVDDRLRRVGDQLLPLASIDVHLRQLADAAERLLPRDTASVPSRSPRLRPCIRGGMRRSGGRGREGGR</sequence>
<dbReference type="AlphaFoldDB" id="A0A667YB98"/>
<organism evidence="4 5">
    <name type="scientific">Myripristis murdjan</name>
    <name type="common">pinecone soldierfish</name>
    <dbReference type="NCBI Taxonomy" id="586833"/>
    <lineage>
        <taxon>Eukaryota</taxon>
        <taxon>Metazoa</taxon>
        <taxon>Chordata</taxon>
        <taxon>Craniata</taxon>
        <taxon>Vertebrata</taxon>
        <taxon>Euteleostomi</taxon>
        <taxon>Actinopterygii</taxon>
        <taxon>Neopterygii</taxon>
        <taxon>Teleostei</taxon>
        <taxon>Neoteleostei</taxon>
        <taxon>Acanthomorphata</taxon>
        <taxon>Holocentriformes</taxon>
        <taxon>Holocentridae</taxon>
        <taxon>Myripristis</taxon>
    </lineage>
</organism>
<dbReference type="Pfam" id="PF13873">
    <property type="entry name" value="Myb_DNA-bind_5"/>
    <property type="match status" value="1"/>
</dbReference>
<evidence type="ECO:0000256" key="1">
    <source>
        <dbReference type="SAM" id="Coils"/>
    </source>
</evidence>
<dbReference type="PANTHER" id="PTHR23098">
    <property type="entry name" value="AGAP001331-PA-RELATED"/>
    <property type="match status" value="1"/>
</dbReference>
<protein>
    <recommendedName>
        <fullName evidence="3">Myb-like domain-containing protein</fullName>
    </recommendedName>
</protein>
<dbReference type="InterPro" id="IPR028002">
    <property type="entry name" value="Myb_DNA-bind_5"/>
</dbReference>
<dbReference type="PROSITE" id="PS50090">
    <property type="entry name" value="MYB_LIKE"/>
    <property type="match status" value="1"/>
</dbReference>
<feature type="coiled-coil region" evidence="1">
    <location>
        <begin position="181"/>
        <end position="215"/>
    </location>
</feature>
<dbReference type="Proteomes" id="UP000472263">
    <property type="component" value="Chromosome 18"/>
</dbReference>
<name>A0A667YB98_9TELE</name>
<evidence type="ECO:0000256" key="2">
    <source>
        <dbReference type="SAM" id="MobiDB-lite"/>
    </source>
</evidence>
<reference evidence="4" key="3">
    <citation type="submission" date="2025-09" db="UniProtKB">
        <authorList>
            <consortium name="Ensembl"/>
        </authorList>
    </citation>
    <scope>IDENTIFICATION</scope>
</reference>
<reference evidence="4" key="2">
    <citation type="submission" date="2025-08" db="UniProtKB">
        <authorList>
            <consortium name="Ensembl"/>
        </authorList>
    </citation>
    <scope>IDENTIFICATION</scope>
</reference>
<feature type="domain" description="Myb-like" evidence="3">
    <location>
        <begin position="3"/>
        <end position="76"/>
    </location>
</feature>
<feature type="region of interest" description="Disordered" evidence="2">
    <location>
        <begin position="240"/>
        <end position="271"/>
    </location>
</feature>
<dbReference type="PANTHER" id="PTHR23098:SF16">
    <property type="entry name" value="REGULATORY PROTEIN ZESTE"/>
    <property type="match status" value="1"/>
</dbReference>
<dbReference type="Ensembl" id="ENSMMDT00005028043.1">
    <property type="protein sequence ID" value="ENSMMDP00005027470.1"/>
    <property type="gene ID" value="ENSMMDG00005013095.1"/>
</dbReference>
<keyword evidence="5" id="KW-1185">Reference proteome</keyword>
<evidence type="ECO:0000313" key="5">
    <source>
        <dbReference type="Proteomes" id="UP000472263"/>
    </source>
</evidence>
<dbReference type="InterPro" id="IPR001005">
    <property type="entry name" value="SANT/Myb"/>
</dbReference>
<feature type="region of interest" description="Disordered" evidence="2">
    <location>
        <begin position="76"/>
        <end position="101"/>
    </location>
</feature>